<keyword evidence="1" id="KW-1133">Transmembrane helix</keyword>
<comment type="caution">
    <text evidence="3">The sequence shown here is derived from an EMBL/GenBank/DDBJ whole genome shotgun (WGS) entry which is preliminary data.</text>
</comment>
<dbReference type="STRING" id="296218.AWN68_08910"/>
<organism evidence="3 4">
    <name type="scientific">Roseivirga echinicomitans</name>
    <dbReference type="NCBI Taxonomy" id="296218"/>
    <lineage>
        <taxon>Bacteria</taxon>
        <taxon>Pseudomonadati</taxon>
        <taxon>Bacteroidota</taxon>
        <taxon>Cytophagia</taxon>
        <taxon>Cytophagales</taxon>
        <taxon>Roseivirgaceae</taxon>
        <taxon>Roseivirga</taxon>
    </lineage>
</organism>
<evidence type="ECO:0000313" key="4">
    <source>
        <dbReference type="Proteomes" id="UP000075615"/>
    </source>
</evidence>
<dbReference type="RefSeq" id="WP_068417389.1">
    <property type="nucleotide sequence ID" value="NZ_LRDB01000050.1"/>
</dbReference>
<evidence type="ECO:0000313" key="3">
    <source>
        <dbReference type="EMBL" id="KYG72812.1"/>
    </source>
</evidence>
<dbReference type="EMBL" id="LRDB01000050">
    <property type="protein sequence ID" value="KYG72812.1"/>
    <property type="molecule type" value="Genomic_DNA"/>
</dbReference>
<protein>
    <recommendedName>
        <fullName evidence="2">Guanylate cyclase domain-containing protein</fullName>
    </recommendedName>
</protein>
<dbReference type="GO" id="GO:0035556">
    <property type="term" value="P:intracellular signal transduction"/>
    <property type="evidence" value="ECO:0007669"/>
    <property type="project" value="InterPro"/>
</dbReference>
<dbReference type="PROSITE" id="PS50125">
    <property type="entry name" value="GUANYLATE_CYCLASE_2"/>
    <property type="match status" value="1"/>
</dbReference>
<name>A0A150X2I1_9BACT</name>
<dbReference type="InterPro" id="IPR029787">
    <property type="entry name" value="Nucleotide_cyclase"/>
</dbReference>
<dbReference type="PANTHER" id="PTHR43081:SF1">
    <property type="entry name" value="ADENYLATE CYCLASE, TERMINAL-DIFFERENTIATION SPECIFIC"/>
    <property type="match status" value="1"/>
</dbReference>
<feature type="transmembrane region" description="Helical" evidence="1">
    <location>
        <begin position="42"/>
        <end position="61"/>
    </location>
</feature>
<dbReference type="InterPro" id="IPR001054">
    <property type="entry name" value="A/G_cyclase"/>
</dbReference>
<dbReference type="GO" id="GO:0009190">
    <property type="term" value="P:cyclic nucleotide biosynthetic process"/>
    <property type="evidence" value="ECO:0007669"/>
    <property type="project" value="InterPro"/>
</dbReference>
<proteinExistence type="predicted"/>
<dbReference type="GO" id="GO:0004016">
    <property type="term" value="F:adenylate cyclase activity"/>
    <property type="evidence" value="ECO:0007669"/>
    <property type="project" value="UniProtKB-ARBA"/>
</dbReference>
<dbReference type="SUPFAM" id="SSF55073">
    <property type="entry name" value="Nucleotide cyclase"/>
    <property type="match status" value="1"/>
</dbReference>
<feature type="transmembrane region" description="Helical" evidence="1">
    <location>
        <begin position="12"/>
        <end position="30"/>
    </location>
</feature>
<dbReference type="Pfam" id="PF00211">
    <property type="entry name" value="Guanylate_cyc"/>
    <property type="match status" value="1"/>
</dbReference>
<feature type="domain" description="Guanylate cyclase" evidence="2">
    <location>
        <begin position="169"/>
        <end position="297"/>
    </location>
</feature>
<sequence>MNKRNLKILRDYIIGWIIAIAFWVVMRSYGVTVNAPATPEPVHALRLVMIFGPLAGILFGLAQIKIERNLYRRIPLWRLELFGLISNVAIMSIMFVLAFFMIKNTFDFNEPIDFWQFLRNPSVILVFFYSVLVNFVMAILRQINLSLGDGNLWRLLRGDFYTPRVENRVFMFIDLKSSTTIAETLGHIRYSQFIQDCFFDLQVVQQYGAEVYQYVGDEVVLSWKTTPVMDYSVCIKAFWAFQDQLSKRKNHYITKYGQIPVFKAGINKGDVTSAEVGEIKREIAYHGDTMNITSRIQEKCNYYDRLLLVSECYYDKISHQNGYVHELLGEEELRGKNELIKIYAIDRA</sequence>
<accession>A0A150X2I1</accession>
<keyword evidence="4" id="KW-1185">Reference proteome</keyword>
<reference evidence="3 4" key="1">
    <citation type="submission" date="2016-01" db="EMBL/GenBank/DDBJ databases">
        <title>Genome sequencing of Roseivirga echinicomitans KMM 6058.</title>
        <authorList>
            <person name="Selvaratnam C."/>
            <person name="Thevarajoo S."/>
            <person name="Goh K.M."/>
            <person name="Ee R."/>
            <person name="Chan K.-G."/>
            <person name="Chong C.S."/>
        </authorList>
    </citation>
    <scope>NUCLEOTIDE SEQUENCE [LARGE SCALE GENOMIC DNA]</scope>
    <source>
        <strain evidence="3 4">KMM 6058</strain>
    </source>
</reference>
<dbReference type="InterPro" id="IPR050697">
    <property type="entry name" value="Adenylyl/Guanylyl_Cyclase_3/4"/>
</dbReference>
<dbReference type="OrthoDB" id="9768499at2"/>
<evidence type="ECO:0000259" key="2">
    <source>
        <dbReference type="PROSITE" id="PS50125"/>
    </source>
</evidence>
<evidence type="ECO:0000256" key="1">
    <source>
        <dbReference type="SAM" id="Phobius"/>
    </source>
</evidence>
<dbReference type="Proteomes" id="UP000075615">
    <property type="component" value="Unassembled WGS sequence"/>
</dbReference>
<dbReference type="AlphaFoldDB" id="A0A150X2I1"/>
<feature type="transmembrane region" description="Helical" evidence="1">
    <location>
        <begin position="81"/>
        <end position="102"/>
    </location>
</feature>
<keyword evidence="1" id="KW-0472">Membrane</keyword>
<feature type="transmembrane region" description="Helical" evidence="1">
    <location>
        <begin position="122"/>
        <end position="140"/>
    </location>
</feature>
<dbReference type="Gene3D" id="3.30.70.1230">
    <property type="entry name" value="Nucleotide cyclase"/>
    <property type="match status" value="1"/>
</dbReference>
<dbReference type="PANTHER" id="PTHR43081">
    <property type="entry name" value="ADENYLATE CYCLASE, TERMINAL-DIFFERENTIATION SPECIFIC-RELATED"/>
    <property type="match status" value="1"/>
</dbReference>
<gene>
    <name evidence="3" type="ORF">AWN68_08910</name>
</gene>
<keyword evidence="1" id="KW-0812">Transmembrane</keyword>
<dbReference type="CDD" id="cd07302">
    <property type="entry name" value="CHD"/>
    <property type="match status" value="1"/>
</dbReference>